<accession>A0A9X2AW22</accession>
<keyword evidence="3" id="KW-1185">Reference proteome</keyword>
<reference evidence="2" key="1">
    <citation type="submission" date="2021-11" db="EMBL/GenBank/DDBJ databases">
        <title>Vibrio ZSDE26 sp. nov. and Vibrio ZSDZ34 sp. nov., isolated from coastal seawater in Qingdao.</title>
        <authorList>
            <person name="Zhang P."/>
        </authorList>
    </citation>
    <scope>NUCLEOTIDE SEQUENCE</scope>
    <source>
        <strain evidence="2">ZSDZ34</strain>
    </source>
</reference>
<protein>
    <recommendedName>
        <fullName evidence="4">Outer membrane protein beta-barrel domain-containing protein</fullName>
    </recommendedName>
</protein>
<gene>
    <name evidence="2" type="ORF">LNL84_08865</name>
</gene>
<evidence type="ECO:0000313" key="2">
    <source>
        <dbReference type="EMBL" id="MCJ2376945.1"/>
    </source>
</evidence>
<keyword evidence="1" id="KW-0732">Signal</keyword>
<feature type="chain" id="PRO_5040963001" description="Outer membrane protein beta-barrel domain-containing protein" evidence="1">
    <location>
        <begin position="22"/>
        <end position="225"/>
    </location>
</feature>
<evidence type="ECO:0008006" key="4">
    <source>
        <dbReference type="Google" id="ProtNLM"/>
    </source>
</evidence>
<evidence type="ECO:0000313" key="3">
    <source>
        <dbReference type="Proteomes" id="UP001139488"/>
    </source>
</evidence>
<organism evidence="2 3">
    <name type="scientific">Vibrio gelatinilyticus</name>
    <dbReference type="NCBI Taxonomy" id="2893468"/>
    <lineage>
        <taxon>Bacteria</taxon>
        <taxon>Pseudomonadati</taxon>
        <taxon>Pseudomonadota</taxon>
        <taxon>Gammaproteobacteria</taxon>
        <taxon>Vibrionales</taxon>
        <taxon>Vibrionaceae</taxon>
        <taxon>Vibrio</taxon>
    </lineage>
</organism>
<feature type="signal peptide" evidence="1">
    <location>
        <begin position="1"/>
        <end position="21"/>
    </location>
</feature>
<dbReference type="AlphaFoldDB" id="A0A9X2AW22"/>
<proteinExistence type="predicted"/>
<dbReference type="RefSeq" id="WP_244356864.1">
    <property type="nucleotide sequence ID" value="NZ_JAJNNZ010000005.1"/>
</dbReference>
<sequence length="225" mass="25408">MIKSTTIAVIVTTVFSTSALASKYINFSNPYALYNGLSVGYGSNDIDVKAQFTSQVDPHWDLLGTYHSDENFNNHDLRLNVIHRTGVGYFIGYDYDSNYGDKGLRAKTGEIGVHVNVPISRNVRLIPEMALGSFSHNSMSNNASFTQLSLNMTYDTRKNIWFSVTPEYTFSFNDLKEDNGRRSSFRSWDLIADAGYSINRDQSLVYSYQYDAGNHQSTVSYRLGF</sequence>
<evidence type="ECO:0000256" key="1">
    <source>
        <dbReference type="SAM" id="SignalP"/>
    </source>
</evidence>
<dbReference type="Proteomes" id="UP001139488">
    <property type="component" value="Unassembled WGS sequence"/>
</dbReference>
<name>A0A9X2AW22_9VIBR</name>
<dbReference type="EMBL" id="JAJNNZ010000005">
    <property type="protein sequence ID" value="MCJ2376945.1"/>
    <property type="molecule type" value="Genomic_DNA"/>
</dbReference>
<comment type="caution">
    <text evidence="2">The sequence shown here is derived from an EMBL/GenBank/DDBJ whole genome shotgun (WGS) entry which is preliminary data.</text>
</comment>